<evidence type="ECO:0000313" key="3">
    <source>
        <dbReference type="Proteomes" id="UP000053105"/>
    </source>
</evidence>
<dbReference type="Proteomes" id="UP000053105">
    <property type="component" value="Unassembled WGS sequence"/>
</dbReference>
<keyword evidence="3" id="KW-1185">Reference proteome</keyword>
<reference evidence="2 3" key="1">
    <citation type="submission" date="2015-07" db="EMBL/GenBank/DDBJ databases">
        <title>The genome of Melipona quadrifasciata.</title>
        <authorList>
            <person name="Pan H."/>
            <person name="Kapheim K."/>
        </authorList>
    </citation>
    <scope>NUCLEOTIDE SEQUENCE [LARGE SCALE GENOMIC DNA]</scope>
    <source>
        <strain evidence="2">0111107301</strain>
        <tissue evidence="2">Whole body</tissue>
    </source>
</reference>
<keyword evidence="1" id="KW-1133">Transmembrane helix</keyword>
<evidence type="ECO:0000313" key="2">
    <source>
        <dbReference type="EMBL" id="KOX73065.1"/>
    </source>
</evidence>
<feature type="transmembrane region" description="Helical" evidence="1">
    <location>
        <begin position="16"/>
        <end position="35"/>
    </location>
</feature>
<name>A0A0M8ZXE5_9HYME</name>
<keyword evidence="1" id="KW-0472">Membrane</keyword>
<dbReference type="AlphaFoldDB" id="A0A0M8ZXE5"/>
<protein>
    <submittedName>
        <fullName evidence="2">Uncharacterized protein</fullName>
    </submittedName>
</protein>
<keyword evidence="1" id="KW-0812">Transmembrane</keyword>
<gene>
    <name evidence="2" type="ORF">WN51_14552</name>
</gene>
<evidence type="ECO:0000256" key="1">
    <source>
        <dbReference type="SAM" id="Phobius"/>
    </source>
</evidence>
<sequence>MSVFQIAGHENPTNFLSIYLVCAMAKAGMMGRYYAREWRKPGIYNKRHKIIVNMADSGDLKRDEIDKTELLCTDNVGSLYKELAPMLGKLETLPYLTYYSCLLPSRQIIE</sequence>
<proteinExistence type="predicted"/>
<organism evidence="2 3">
    <name type="scientific">Melipona quadrifasciata</name>
    <dbReference type="NCBI Taxonomy" id="166423"/>
    <lineage>
        <taxon>Eukaryota</taxon>
        <taxon>Metazoa</taxon>
        <taxon>Ecdysozoa</taxon>
        <taxon>Arthropoda</taxon>
        <taxon>Hexapoda</taxon>
        <taxon>Insecta</taxon>
        <taxon>Pterygota</taxon>
        <taxon>Neoptera</taxon>
        <taxon>Endopterygota</taxon>
        <taxon>Hymenoptera</taxon>
        <taxon>Apocrita</taxon>
        <taxon>Aculeata</taxon>
        <taxon>Apoidea</taxon>
        <taxon>Anthophila</taxon>
        <taxon>Apidae</taxon>
        <taxon>Melipona</taxon>
    </lineage>
</organism>
<dbReference type="EMBL" id="KQ435803">
    <property type="protein sequence ID" value="KOX73065.1"/>
    <property type="molecule type" value="Genomic_DNA"/>
</dbReference>
<accession>A0A0M8ZXE5</accession>